<keyword evidence="2" id="KW-1185">Reference proteome</keyword>
<keyword evidence="1" id="KW-0472">Membrane</keyword>
<gene>
    <name evidence="3" type="primary">LOC6897410</name>
</gene>
<accession>A0A6I8WDK4</accession>
<keyword evidence="1" id="KW-1133">Transmembrane helix</keyword>
<protein>
    <submittedName>
        <fullName evidence="3">Uncharacterized protein isoform X4</fullName>
    </submittedName>
</protein>
<evidence type="ECO:0000313" key="3">
    <source>
        <dbReference type="RefSeq" id="XP_033241312.1"/>
    </source>
</evidence>
<proteinExistence type="predicted"/>
<organism evidence="2 3">
    <name type="scientific">Drosophila pseudoobscura pseudoobscura</name>
    <name type="common">Fruit fly</name>
    <dbReference type="NCBI Taxonomy" id="46245"/>
    <lineage>
        <taxon>Eukaryota</taxon>
        <taxon>Metazoa</taxon>
        <taxon>Ecdysozoa</taxon>
        <taxon>Arthropoda</taxon>
        <taxon>Hexapoda</taxon>
        <taxon>Insecta</taxon>
        <taxon>Pterygota</taxon>
        <taxon>Neoptera</taxon>
        <taxon>Endopterygota</taxon>
        <taxon>Diptera</taxon>
        <taxon>Brachycera</taxon>
        <taxon>Muscomorpha</taxon>
        <taxon>Ephydroidea</taxon>
        <taxon>Drosophilidae</taxon>
        <taxon>Drosophila</taxon>
        <taxon>Sophophora</taxon>
    </lineage>
</organism>
<dbReference type="Proteomes" id="UP000001819">
    <property type="component" value="Chromosome 2"/>
</dbReference>
<dbReference type="RefSeq" id="XP_033241312.1">
    <property type="nucleotide sequence ID" value="XM_033385421.1"/>
</dbReference>
<reference evidence="3" key="2">
    <citation type="submission" date="2025-08" db="UniProtKB">
        <authorList>
            <consortium name="RefSeq"/>
        </authorList>
    </citation>
    <scope>IDENTIFICATION</scope>
    <source>
        <strain evidence="3">MV-25-SWS-2005</strain>
        <tissue evidence="3">Whole body</tissue>
    </source>
</reference>
<dbReference type="AlphaFoldDB" id="A0A6I8WDK4"/>
<evidence type="ECO:0000256" key="1">
    <source>
        <dbReference type="SAM" id="Phobius"/>
    </source>
</evidence>
<evidence type="ECO:0000313" key="2">
    <source>
        <dbReference type="Proteomes" id="UP000001819"/>
    </source>
</evidence>
<reference evidence="2" key="1">
    <citation type="submission" date="2024-06" db="UniProtKB">
        <authorList>
            <consortium name="RefSeq"/>
        </authorList>
    </citation>
    <scope>NUCLEOTIDE SEQUENCE [LARGE SCALE GENOMIC DNA]</scope>
    <source>
        <strain evidence="2">MV2-25</strain>
    </source>
</reference>
<name>A0A6I8WDK4_DROPS</name>
<keyword evidence="1" id="KW-0812">Transmembrane</keyword>
<sequence>MKVNYLVYVAIGCLIMMPFMVDTMTMISNEGVTKLGEETVVSSARHPYSEQLLMKGVTEAEYLDRQDMQMAADNSGLGLRMFPKVYRSETPPRKAHRSTAPPQLVKKWTKRSSVHPLRTKGLLNFWAKDKATKGTTKLLPRKYDDVEAEGGNESDGAGADSGADAGAIEQRAGTEMTISVPRYATDHMGNWVFNPWGVTFGDVWEDTRFQFEGRNWLPWVQIDLPERGEYRMEKLHGSVCQGKSTVYNRPRIYKWFPRYIDTKKRNHRNILVNLRSEIYTDGRSENCHTADLDDWYAYMHCALLRNMRMDYLVPNYPLHRWYNTK</sequence>
<feature type="transmembrane region" description="Helical" evidence="1">
    <location>
        <begin position="6"/>
        <end position="27"/>
    </location>
</feature>